<dbReference type="InterPro" id="IPR052893">
    <property type="entry name" value="TCS_response_regulator"/>
</dbReference>
<sequence>MNLLKRVVLIDDDEVNNFVCESIIRNESFAEEVISFQGAEEALNFLKTTATPSGDAFPDLIFLDINMPGMDGWNFIEEYGKLPKDALQKCNLFMLSSAVDRKDIQCARSHKEVKEFFSKPLSPEILDFIREEFIIPENRPPFHS</sequence>
<evidence type="ECO:0000256" key="1">
    <source>
        <dbReference type="PROSITE-ProRule" id="PRU00169"/>
    </source>
</evidence>
<keyword evidence="4" id="KW-1185">Reference proteome</keyword>
<dbReference type="Pfam" id="PF00072">
    <property type="entry name" value="Response_reg"/>
    <property type="match status" value="1"/>
</dbReference>
<reference evidence="3 4" key="1">
    <citation type="submission" date="2020-09" db="EMBL/GenBank/DDBJ databases">
        <title>Genome sequencing and assembly of Pontibacter sp.</title>
        <authorList>
            <person name="Chhetri G."/>
        </authorList>
    </citation>
    <scope>NUCLEOTIDE SEQUENCE [LARGE SCALE GENOMIC DNA]</scope>
    <source>
        <strain evidence="3 4">JH31</strain>
    </source>
</reference>
<dbReference type="Proteomes" id="UP000625551">
    <property type="component" value="Unassembled WGS sequence"/>
</dbReference>
<keyword evidence="1" id="KW-0597">Phosphoprotein</keyword>
<dbReference type="EMBL" id="JACXAJ010000001">
    <property type="protein sequence ID" value="MBD1395603.1"/>
    <property type="molecule type" value="Genomic_DNA"/>
</dbReference>
<feature type="modified residue" description="4-aspartylphosphate" evidence="1">
    <location>
        <position position="64"/>
    </location>
</feature>
<dbReference type="PANTHER" id="PTHR44520:SF2">
    <property type="entry name" value="RESPONSE REGULATOR RCP1"/>
    <property type="match status" value="1"/>
</dbReference>
<name>A0ABR7XBB6_9BACT</name>
<protein>
    <submittedName>
        <fullName evidence="3">Response regulator</fullName>
    </submittedName>
</protein>
<proteinExistence type="predicted"/>
<accession>A0ABR7XBB6</accession>
<organism evidence="3 4">
    <name type="scientific">Pontibacter aquaedesilientis</name>
    <dbReference type="NCBI Taxonomy" id="2766980"/>
    <lineage>
        <taxon>Bacteria</taxon>
        <taxon>Pseudomonadati</taxon>
        <taxon>Bacteroidota</taxon>
        <taxon>Cytophagia</taxon>
        <taxon>Cytophagales</taxon>
        <taxon>Hymenobacteraceae</taxon>
        <taxon>Pontibacter</taxon>
    </lineage>
</organism>
<evidence type="ECO:0000259" key="2">
    <source>
        <dbReference type="PROSITE" id="PS50110"/>
    </source>
</evidence>
<dbReference type="Gene3D" id="3.40.50.2300">
    <property type="match status" value="1"/>
</dbReference>
<comment type="caution">
    <text evidence="3">The sequence shown here is derived from an EMBL/GenBank/DDBJ whole genome shotgun (WGS) entry which is preliminary data.</text>
</comment>
<dbReference type="PROSITE" id="PS50110">
    <property type="entry name" value="RESPONSE_REGULATORY"/>
    <property type="match status" value="1"/>
</dbReference>
<dbReference type="RefSeq" id="WP_191181775.1">
    <property type="nucleotide sequence ID" value="NZ_JACXAJ010000001.1"/>
</dbReference>
<evidence type="ECO:0000313" key="4">
    <source>
        <dbReference type="Proteomes" id="UP000625551"/>
    </source>
</evidence>
<dbReference type="SMART" id="SM00448">
    <property type="entry name" value="REC"/>
    <property type="match status" value="1"/>
</dbReference>
<dbReference type="SUPFAM" id="SSF52172">
    <property type="entry name" value="CheY-like"/>
    <property type="match status" value="1"/>
</dbReference>
<dbReference type="InterPro" id="IPR011006">
    <property type="entry name" value="CheY-like_superfamily"/>
</dbReference>
<dbReference type="InterPro" id="IPR001789">
    <property type="entry name" value="Sig_transdc_resp-reg_receiver"/>
</dbReference>
<gene>
    <name evidence="3" type="ORF">H9Q13_00360</name>
</gene>
<feature type="domain" description="Response regulatory" evidence="2">
    <location>
        <begin position="6"/>
        <end position="134"/>
    </location>
</feature>
<evidence type="ECO:0000313" key="3">
    <source>
        <dbReference type="EMBL" id="MBD1395603.1"/>
    </source>
</evidence>
<dbReference type="PANTHER" id="PTHR44520">
    <property type="entry name" value="RESPONSE REGULATOR RCP1-RELATED"/>
    <property type="match status" value="1"/>
</dbReference>